<comment type="catalytic activity">
    <reaction evidence="1">
        <text>ATP + protein L-histidine = ADP + protein N-phospho-L-histidine.</text>
        <dbReference type="EC" id="2.7.13.3"/>
    </reaction>
</comment>
<dbReference type="InterPro" id="IPR003594">
    <property type="entry name" value="HATPase_dom"/>
</dbReference>
<dbReference type="PANTHER" id="PTHR45569">
    <property type="entry name" value="SENSOR PROTEIN KDPD"/>
    <property type="match status" value="1"/>
</dbReference>
<evidence type="ECO:0000256" key="4">
    <source>
        <dbReference type="ARBA" id="ARBA00022553"/>
    </source>
</evidence>
<evidence type="ECO:0000256" key="7">
    <source>
        <dbReference type="ARBA" id="ARBA00022741"/>
    </source>
</evidence>
<dbReference type="FunFam" id="3.30.565.10:FF:000006">
    <property type="entry name" value="Sensor histidine kinase WalK"/>
    <property type="match status" value="1"/>
</dbReference>
<evidence type="ECO:0000256" key="12">
    <source>
        <dbReference type="ARBA" id="ARBA00023136"/>
    </source>
</evidence>
<accession>A0A6N6VLP6</accession>
<dbReference type="Pfam" id="PF13492">
    <property type="entry name" value="GAF_3"/>
    <property type="match status" value="1"/>
</dbReference>
<keyword evidence="5" id="KW-0808">Transferase</keyword>
<dbReference type="GO" id="GO:0000155">
    <property type="term" value="F:phosphorelay sensor kinase activity"/>
    <property type="evidence" value="ECO:0007669"/>
    <property type="project" value="InterPro"/>
</dbReference>
<protein>
    <recommendedName>
        <fullName evidence="3">histidine kinase</fullName>
        <ecNumber evidence="3">2.7.13.3</ecNumber>
    </recommendedName>
</protein>
<keyword evidence="4" id="KW-0597">Phosphoprotein</keyword>
<dbReference type="PROSITE" id="PS50109">
    <property type="entry name" value="HIS_KIN"/>
    <property type="match status" value="1"/>
</dbReference>
<feature type="transmembrane region" description="Helical" evidence="13">
    <location>
        <begin position="429"/>
        <end position="447"/>
    </location>
</feature>
<evidence type="ECO:0000256" key="8">
    <source>
        <dbReference type="ARBA" id="ARBA00022777"/>
    </source>
</evidence>
<dbReference type="InterPro" id="IPR029016">
    <property type="entry name" value="GAF-like_dom_sf"/>
</dbReference>
<dbReference type="CDD" id="cd00082">
    <property type="entry name" value="HisKA"/>
    <property type="match status" value="1"/>
</dbReference>
<reference evidence="15 16" key="1">
    <citation type="submission" date="2019-09" db="EMBL/GenBank/DDBJ databases">
        <title>Parvibaculum sedimenti sp. nov., isolated from sediment.</title>
        <authorList>
            <person name="Wang Y."/>
        </authorList>
    </citation>
    <scope>NUCLEOTIDE SEQUENCE [LARGE SCALE GENOMIC DNA]</scope>
    <source>
        <strain evidence="15 16">HXT-9</strain>
    </source>
</reference>
<dbReference type="InterPro" id="IPR052023">
    <property type="entry name" value="Histidine_kinase_KdpD"/>
</dbReference>
<sequence>MTSTDQKARRPTPEALLEQAATEGHGKLKIFLGAAPGVGKTYEMLSSGAQRQKEGIDVVIGIVETHGRAETERLTHGLDSLPRARVSYKGRILEEMDIDAVLARRPSLVLVDELAHTNAPGSRHPKRYQDVEELLDAGIDVYTTLNIQHVESLNDVIAQITRIRVRETVPDSIIDRADEIEVIDITPEELIQRLHEGKVYVRDAAQRALKHYFSPGNLTALRELALRRTAQRVDEQMLSYMRAHAIAGPWATDERLLVCIDGGPASAGIVRYARRAADRLRCTWAAIHVETLGHVPLTEGERDRLDEALRLAETLGGEAVMASGDHVAGAILDYARENNVTQIVLGRPRGDRWFDRFRRTSVDSLIRDAGPIGVHVVPGDEDPSPDKAVRIRATTEGVDAMPYAVSTLTVAVALAIGELIQFVAALPNISLVFLAAILFTAVNYGLWPSLYASLISTLAYNFFFLAPLYTFTITDPANILALIFFTIVAVLTSNLTARTRRQIVVAQSQVKTTTELNSFSRKLAGINDLDDLLWAAAFQIASMLQLRVVFLFPADGHMSVTAGYPPEDVADDADLAAARWAYDHQRAAGRSSDTLPGAKRLFLPIKTATGMLAVVGLDRETPGPLFTADERRLLDALLDQIAVSIERIRLAEDIDNARVLSETERLRSTLLTSISHDLRTPLASIIGSVTSLKTYFDRFDAAQRNDLLSTIEDEAERLNRFVGNLLDITRLESGALNIRMTRVDLTELTETALRRASRLLSTHHVAVSVPSNLPSVMADPILLEQVLFNLLDNAAKYSPAGSTIRIEAASAGKKVLISVLDEGEGIPPEELETIFDKFRRAGSGDNRPAGTGLGLAICRGFVEVFGGTISATSRARGHGSVFTIQLPSTEVVQHQSAEVNH</sequence>
<feature type="domain" description="Histidine kinase" evidence="14">
    <location>
        <begin position="673"/>
        <end position="890"/>
    </location>
</feature>
<evidence type="ECO:0000313" key="16">
    <source>
        <dbReference type="Proteomes" id="UP000468901"/>
    </source>
</evidence>
<dbReference type="SUPFAM" id="SSF52402">
    <property type="entry name" value="Adenine nucleotide alpha hydrolases-like"/>
    <property type="match status" value="1"/>
</dbReference>
<dbReference type="Proteomes" id="UP000468901">
    <property type="component" value="Unassembled WGS sequence"/>
</dbReference>
<dbReference type="Pfam" id="PF00512">
    <property type="entry name" value="HisKA"/>
    <property type="match status" value="1"/>
</dbReference>
<evidence type="ECO:0000313" key="15">
    <source>
        <dbReference type="EMBL" id="KAB7739537.1"/>
    </source>
</evidence>
<dbReference type="InterPro" id="IPR005467">
    <property type="entry name" value="His_kinase_dom"/>
</dbReference>
<dbReference type="SUPFAM" id="SSF47384">
    <property type="entry name" value="Homodimeric domain of signal transducing histidine kinase"/>
    <property type="match status" value="1"/>
</dbReference>
<evidence type="ECO:0000256" key="2">
    <source>
        <dbReference type="ARBA" id="ARBA00004141"/>
    </source>
</evidence>
<dbReference type="SMART" id="SM00388">
    <property type="entry name" value="HisKA"/>
    <property type="match status" value="1"/>
</dbReference>
<dbReference type="SMART" id="SM00387">
    <property type="entry name" value="HATPase_c"/>
    <property type="match status" value="1"/>
</dbReference>
<dbReference type="GO" id="GO:0005886">
    <property type="term" value="C:plasma membrane"/>
    <property type="evidence" value="ECO:0007669"/>
    <property type="project" value="TreeGrafter"/>
</dbReference>
<dbReference type="SUPFAM" id="SSF55874">
    <property type="entry name" value="ATPase domain of HSP90 chaperone/DNA topoisomerase II/histidine kinase"/>
    <property type="match status" value="1"/>
</dbReference>
<dbReference type="FunFam" id="3.40.50.300:FF:000483">
    <property type="entry name" value="Sensor histidine kinase KdpD"/>
    <property type="match status" value="1"/>
</dbReference>
<dbReference type="AlphaFoldDB" id="A0A6N6VLP6"/>
<dbReference type="PRINTS" id="PR00344">
    <property type="entry name" value="BCTRLSENSOR"/>
</dbReference>
<keyword evidence="10 13" id="KW-1133">Transmembrane helix</keyword>
<comment type="caution">
    <text evidence="15">The sequence shown here is derived from an EMBL/GenBank/DDBJ whole genome shotgun (WGS) entry which is preliminary data.</text>
</comment>
<evidence type="ECO:0000256" key="10">
    <source>
        <dbReference type="ARBA" id="ARBA00022989"/>
    </source>
</evidence>
<dbReference type="Gene3D" id="1.10.287.130">
    <property type="match status" value="1"/>
</dbReference>
<feature type="transmembrane region" description="Helical" evidence="13">
    <location>
        <begin position="479"/>
        <end position="497"/>
    </location>
</feature>
<gene>
    <name evidence="15" type="ORF">F2P47_12540</name>
</gene>
<evidence type="ECO:0000256" key="3">
    <source>
        <dbReference type="ARBA" id="ARBA00012438"/>
    </source>
</evidence>
<evidence type="ECO:0000256" key="1">
    <source>
        <dbReference type="ARBA" id="ARBA00000085"/>
    </source>
</evidence>
<dbReference type="Pfam" id="PF02518">
    <property type="entry name" value="HATPase_c"/>
    <property type="match status" value="1"/>
</dbReference>
<dbReference type="InterPro" id="IPR036890">
    <property type="entry name" value="HATPase_C_sf"/>
</dbReference>
<evidence type="ECO:0000256" key="5">
    <source>
        <dbReference type="ARBA" id="ARBA00022679"/>
    </source>
</evidence>
<dbReference type="Pfam" id="PF02702">
    <property type="entry name" value="KdpD"/>
    <property type="match status" value="1"/>
</dbReference>
<dbReference type="InterPro" id="IPR014729">
    <property type="entry name" value="Rossmann-like_a/b/a_fold"/>
</dbReference>
<dbReference type="InterPro" id="IPR004358">
    <property type="entry name" value="Sig_transdc_His_kin-like_C"/>
</dbReference>
<dbReference type="GO" id="GO:0005737">
    <property type="term" value="C:cytoplasm"/>
    <property type="evidence" value="ECO:0007669"/>
    <property type="project" value="UniProtKB-ARBA"/>
</dbReference>
<dbReference type="EC" id="2.7.13.3" evidence="3"/>
<dbReference type="InterPro" id="IPR038318">
    <property type="entry name" value="KdpD_sf"/>
</dbReference>
<dbReference type="CDD" id="cd01987">
    <property type="entry name" value="USP_KdpD-like"/>
    <property type="match status" value="1"/>
</dbReference>
<dbReference type="Gene3D" id="3.40.50.300">
    <property type="entry name" value="P-loop containing nucleotide triphosphate hydrolases"/>
    <property type="match status" value="1"/>
</dbReference>
<dbReference type="Gene3D" id="1.20.120.620">
    <property type="entry name" value="Backbone structure of the membrane domain of e. Coli histidine kinase receptor kdpd"/>
    <property type="match status" value="1"/>
</dbReference>
<evidence type="ECO:0000256" key="11">
    <source>
        <dbReference type="ARBA" id="ARBA00023012"/>
    </source>
</evidence>
<keyword evidence="16" id="KW-1185">Reference proteome</keyword>
<feature type="transmembrane region" description="Helical" evidence="13">
    <location>
        <begin position="400"/>
        <end position="423"/>
    </location>
</feature>
<name>A0A6N6VLP6_9HYPH</name>
<dbReference type="GO" id="GO:0005524">
    <property type="term" value="F:ATP binding"/>
    <property type="evidence" value="ECO:0007669"/>
    <property type="project" value="UniProtKB-KW"/>
</dbReference>
<dbReference type="InterPro" id="IPR036097">
    <property type="entry name" value="HisK_dim/P_sf"/>
</dbReference>
<dbReference type="InterPro" id="IPR003661">
    <property type="entry name" value="HisK_dim/P_dom"/>
</dbReference>
<dbReference type="InterPro" id="IPR025201">
    <property type="entry name" value="KdpD_TM"/>
</dbReference>
<dbReference type="Gene3D" id="3.30.565.10">
    <property type="entry name" value="Histidine kinase-like ATPase, C-terminal domain"/>
    <property type="match status" value="1"/>
</dbReference>
<evidence type="ECO:0000259" key="14">
    <source>
        <dbReference type="PROSITE" id="PS50109"/>
    </source>
</evidence>
<evidence type="ECO:0000256" key="13">
    <source>
        <dbReference type="SAM" id="Phobius"/>
    </source>
</evidence>
<dbReference type="CDD" id="cd00075">
    <property type="entry name" value="HATPase"/>
    <property type="match status" value="1"/>
</dbReference>
<dbReference type="RefSeq" id="WP_152216708.1">
    <property type="nucleotide sequence ID" value="NZ_JBAQYD010000099.1"/>
</dbReference>
<dbReference type="Pfam" id="PF13493">
    <property type="entry name" value="DUF4118"/>
    <property type="match status" value="1"/>
</dbReference>
<comment type="subcellular location">
    <subcellularLocation>
        <location evidence="2">Membrane</location>
        <topology evidence="2">Multi-pass membrane protein</topology>
    </subcellularLocation>
</comment>
<keyword evidence="12 13" id="KW-0472">Membrane</keyword>
<dbReference type="Gene3D" id="3.30.450.40">
    <property type="match status" value="1"/>
</dbReference>
<dbReference type="EMBL" id="WESC01000010">
    <property type="protein sequence ID" value="KAB7739537.1"/>
    <property type="molecule type" value="Genomic_DNA"/>
</dbReference>
<dbReference type="PANTHER" id="PTHR45569:SF1">
    <property type="entry name" value="SENSOR PROTEIN KDPD"/>
    <property type="match status" value="1"/>
</dbReference>
<evidence type="ECO:0000256" key="9">
    <source>
        <dbReference type="ARBA" id="ARBA00022840"/>
    </source>
</evidence>
<dbReference type="InterPro" id="IPR003018">
    <property type="entry name" value="GAF"/>
</dbReference>
<dbReference type="SUPFAM" id="SSF55781">
    <property type="entry name" value="GAF domain-like"/>
    <property type="match status" value="1"/>
</dbReference>
<evidence type="ECO:0000256" key="6">
    <source>
        <dbReference type="ARBA" id="ARBA00022692"/>
    </source>
</evidence>
<keyword evidence="11" id="KW-0902">Two-component regulatory system</keyword>
<proteinExistence type="predicted"/>
<dbReference type="Gene3D" id="3.40.50.620">
    <property type="entry name" value="HUPs"/>
    <property type="match status" value="1"/>
</dbReference>
<keyword evidence="6 13" id="KW-0812">Transmembrane</keyword>
<dbReference type="InterPro" id="IPR003852">
    <property type="entry name" value="Sig_transdc_His_kinase_KdpD_N"/>
</dbReference>
<dbReference type="InterPro" id="IPR027417">
    <property type="entry name" value="P-loop_NTPase"/>
</dbReference>
<keyword evidence="8" id="KW-0418">Kinase</keyword>
<organism evidence="15 16">
    <name type="scientific">Parvibaculum sedimenti</name>
    <dbReference type="NCBI Taxonomy" id="2608632"/>
    <lineage>
        <taxon>Bacteria</taxon>
        <taxon>Pseudomonadati</taxon>
        <taxon>Pseudomonadota</taxon>
        <taxon>Alphaproteobacteria</taxon>
        <taxon>Hyphomicrobiales</taxon>
        <taxon>Parvibaculaceae</taxon>
        <taxon>Parvibaculum</taxon>
    </lineage>
</organism>
<keyword evidence="7" id="KW-0547">Nucleotide-binding</keyword>
<keyword evidence="9" id="KW-0067">ATP-binding</keyword>